<gene>
    <name evidence="8" type="ORF">H9Q81_05005</name>
</gene>
<keyword evidence="6" id="KW-0560">Oxidoreductase</keyword>
<feature type="domain" description="FMN-binding" evidence="7">
    <location>
        <begin position="36"/>
        <end position="110"/>
    </location>
</feature>
<keyword evidence="4" id="KW-0285">Flavoprotein</keyword>
<dbReference type="AlphaFoldDB" id="A0A7G9GZD6"/>
<dbReference type="SMART" id="SM00900">
    <property type="entry name" value="FMN_bind"/>
    <property type="match status" value="1"/>
</dbReference>
<accession>A0A7G9GZD6</accession>
<dbReference type="Gene3D" id="3.50.50.60">
    <property type="entry name" value="FAD/NAD(P)-binding domain"/>
    <property type="match status" value="1"/>
</dbReference>
<dbReference type="InterPro" id="IPR050315">
    <property type="entry name" value="FAD-oxidoreductase_2"/>
</dbReference>
<evidence type="ECO:0000259" key="7">
    <source>
        <dbReference type="SMART" id="SM00900"/>
    </source>
</evidence>
<evidence type="ECO:0000256" key="3">
    <source>
        <dbReference type="ARBA" id="ARBA00008040"/>
    </source>
</evidence>
<reference evidence="8 9" key="1">
    <citation type="submission" date="2020-08" db="EMBL/GenBank/DDBJ databases">
        <authorList>
            <person name="Liu C."/>
            <person name="Sun Q."/>
        </authorList>
    </citation>
    <scope>NUCLEOTIDE SEQUENCE [LARGE SCALE GENOMIC DNA]</scope>
    <source>
        <strain evidence="8 9">NSJ-57</strain>
    </source>
</reference>
<dbReference type="PRINTS" id="PR00411">
    <property type="entry name" value="PNDRDTASEI"/>
</dbReference>
<dbReference type="Pfam" id="PF00890">
    <property type="entry name" value="FAD_binding_2"/>
    <property type="match status" value="1"/>
</dbReference>
<dbReference type="KEGG" id="fho:H9Q81_05005"/>
<evidence type="ECO:0000256" key="1">
    <source>
        <dbReference type="ARBA" id="ARBA00001917"/>
    </source>
</evidence>
<dbReference type="GO" id="GO:0016020">
    <property type="term" value="C:membrane"/>
    <property type="evidence" value="ECO:0007669"/>
    <property type="project" value="InterPro"/>
</dbReference>
<evidence type="ECO:0000313" key="8">
    <source>
        <dbReference type="EMBL" id="QNM16168.1"/>
    </source>
</evidence>
<comment type="cofactor">
    <cofactor evidence="2">
        <name>FAD</name>
        <dbReference type="ChEBI" id="CHEBI:57692"/>
    </cofactor>
</comment>
<proteinExistence type="inferred from homology"/>
<dbReference type="InterPro" id="IPR003953">
    <property type="entry name" value="FAD-dep_OxRdtase_2_FAD-bd"/>
</dbReference>
<keyword evidence="9" id="KW-1185">Reference proteome</keyword>
<dbReference type="GO" id="GO:0010181">
    <property type="term" value="F:FMN binding"/>
    <property type="evidence" value="ECO:0007669"/>
    <property type="project" value="InterPro"/>
</dbReference>
<dbReference type="InterPro" id="IPR036188">
    <property type="entry name" value="FAD/NAD-bd_sf"/>
</dbReference>
<evidence type="ECO:0000256" key="6">
    <source>
        <dbReference type="ARBA" id="ARBA00023002"/>
    </source>
</evidence>
<organism evidence="8 9">
    <name type="scientific">Fusobacterium hominis</name>
    <dbReference type="NCBI Taxonomy" id="2764326"/>
    <lineage>
        <taxon>Bacteria</taxon>
        <taxon>Fusobacteriati</taxon>
        <taxon>Fusobacteriota</taxon>
        <taxon>Fusobacteriia</taxon>
        <taxon>Fusobacteriales</taxon>
        <taxon>Fusobacteriaceae</taxon>
        <taxon>Fusobacterium</taxon>
    </lineage>
</organism>
<dbReference type="InterPro" id="IPR027477">
    <property type="entry name" value="Succ_DH/fumarate_Rdtase_cat_sf"/>
</dbReference>
<dbReference type="Pfam" id="PF04205">
    <property type="entry name" value="FMN_bind"/>
    <property type="match status" value="1"/>
</dbReference>
<dbReference type="RefSeq" id="WP_187423228.1">
    <property type="nucleotide sequence ID" value="NZ_CP060637.1"/>
</dbReference>
<dbReference type="SUPFAM" id="SSF56425">
    <property type="entry name" value="Succinate dehydrogenase/fumarate reductase flavoprotein, catalytic domain"/>
    <property type="match status" value="1"/>
</dbReference>
<sequence length="561" mass="61093">MKKLTSLVTSVILGMFLVVLNCFGAQKTTAEARTSGFGGEMKLEIVTEGEKIEDIKVISHKETSHLMDRAFPIIKERILKAQSPIVDSVSGASYTSFAVKRAVADVMKKNGVDYGRITFKTKAPEQPAVVLEDVNTEVVIVGGGPAGLAAAISAKEAGVKDVIVIEKLDILSGNGKFDMNFFDMINSKAQKANGINDTVEAFIKDKANPRDTIERTKAQAEGAYVLDEWLRSFGVNLNYNYGLRNHMAESNAYAGAHIQDGMEKKVKELGVDVRTGTKGLDLIMKDGNAVGVKVQQKNNTYNINAKAVIIATGGFAANKDYLAKYAPGSERVQTSNQLGATGDFIPVFEKNNLKMENMEVLSVFKTIISSTRDLTGAGEGFIFVNKNGERFVDENQSGLPTAYAILDQPESKVYYIYDQDLYDSSYRLQKHTAQGLHVKANTLDELATKLNIPADNLKKIVEDFNKAVRGEIKDKYSEKITGKEFKTEGPYYGVQVESAIHMTKGGVTANEKAEVLHRDGHVVKGLYAAGEVTNTTGAYSAAVIFGRIAGQNAAEFIKNSK</sequence>
<comment type="similarity">
    <text evidence="3">Belongs to the FAD-dependent oxidoreductase 2 family. FRD/SDH subfamily.</text>
</comment>
<dbReference type="EMBL" id="CP060637">
    <property type="protein sequence ID" value="QNM16168.1"/>
    <property type="molecule type" value="Genomic_DNA"/>
</dbReference>
<evidence type="ECO:0000313" key="9">
    <source>
        <dbReference type="Proteomes" id="UP000515913"/>
    </source>
</evidence>
<protein>
    <submittedName>
        <fullName evidence="8">FAD-binding protein</fullName>
    </submittedName>
</protein>
<dbReference type="SUPFAM" id="SSF51905">
    <property type="entry name" value="FAD/NAD(P)-binding domain"/>
    <property type="match status" value="1"/>
</dbReference>
<dbReference type="PRINTS" id="PR00368">
    <property type="entry name" value="FADPNR"/>
</dbReference>
<comment type="cofactor">
    <cofactor evidence="1">
        <name>FMN</name>
        <dbReference type="ChEBI" id="CHEBI:58210"/>
    </cofactor>
</comment>
<dbReference type="Gene3D" id="3.90.1010.20">
    <property type="match status" value="1"/>
</dbReference>
<name>A0A7G9GZD6_9FUSO</name>
<dbReference type="GO" id="GO:0016491">
    <property type="term" value="F:oxidoreductase activity"/>
    <property type="evidence" value="ECO:0007669"/>
    <property type="project" value="UniProtKB-KW"/>
</dbReference>
<dbReference type="InterPro" id="IPR007329">
    <property type="entry name" value="FMN-bd"/>
</dbReference>
<dbReference type="Proteomes" id="UP000515913">
    <property type="component" value="Chromosome"/>
</dbReference>
<evidence type="ECO:0000256" key="2">
    <source>
        <dbReference type="ARBA" id="ARBA00001974"/>
    </source>
</evidence>
<dbReference type="PANTHER" id="PTHR43400:SF7">
    <property type="entry name" value="FAD-DEPENDENT OXIDOREDUCTASE 2 FAD BINDING DOMAIN-CONTAINING PROTEIN"/>
    <property type="match status" value="1"/>
</dbReference>
<dbReference type="PANTHER" id="PTHR43400">
    <property type="entry name" value="FUMARATE REDUCTASE"/>
    <property type="match status" value="1"/>
</dbReference>
<evidence type="ECO:0000256" key="5">
    <source>
        <dbReference type="ARBA" id="ARBA00022827"/>
    </source>
</evidence>
<keyword evidence="5" id="KW-0274">FAD</keyword>
<evidence type="ECO:0000256" key="4">
    <source>
        <dbReference type="ARBA" id="ARBA00022630"/>
    </source>
</evidence>
<dbReference type="Gene3D" id="3.90.700.10">
    <property type="entry name" value="Succinate dehydrogenase/fumarate reductase flavoprotein, catalytic domain"/>
    <property type="match status" value="1"/>
</dbReference>